<feature type="region of interest" description="Disordered" evidence="1">
    <location>
        <begin position="1"/>
        <end position="22"/>
    </location>
</feature>
<dbReference type="Proteomes" id="UP000823388">
    <property type="component" value="Chromosome 2K"/>
</dbReference>
<dbReference type="Pfam" id="PF21745">
    <property type="entry name" value="PMI1_PMIR1-2_C"/>
    <property type="match status" value="1"/>
</dbReference>
<dbReference type="InterPro" id="IPR039614">
    <property type="entry name" value="PMI1-like"/>
</dbReference>
<dbReference type="EMBL" id="CM029039">
    <property type="protein sequence ID" value="KAG2645117.1"/>
    <property type="molecule type" value="Genomic_DNA"/>
</dbReference>
<dbReference type="PANTHER" id="PTHR33414:SF2">
    <property type="entry name" value="PROTEIN PLASTID MOVEMENT IMPAIRED 1"/>
    <property type="match status" value="1"/>
</dbReference>
<dbReference type="PANTHER" id="PTHR33414">
    <property type="entry name" value="PROTEIN PLASTID MOVEMENT IMPAIRED 1-RELATED 1"/>
    <property type="match status" value="1"/>
</dbReference>
<feature type="region of interest" description="Disordered" evidence="1">
    <location>
        <begin position="369"/>
        <end position="390"/>
    </location>
</feature>
<evidence type="ECO:0000313" key="3">
    <source>
        <dbReference type="EMBL" id="KAG2645116.1"/>
    </source>
</evidence>
<sequence>MAPPSTSSPLVPPYTSPSPRLPHLSAWETSLASQADELRLLAAAGEVERCHIVMAEAGKSDDQILTELDALSHTLYQPHTKRRTASLALPRAGGDGNAGGADAVRTEARPLSRRLSMSPFRSRPKLDKNLNNVVVDDDDDDAAGVALPFKSQSFAAVSTRPSVAGEKKGIWGWRPIRALSRIGMQRMGCLFSVEVVAAQGLPPSMDGLRLAVAVRKKETRDGAVQTMPSRVRQGAADFEEMLFVRCNLYCSSGGATGKPLRLEPRPFLISAVAVEAPGLDLGRNAVDLSLLVKESSEKSRQGERVRQWDMALPLAGKAKGGEIVVKLSFQIMDDGGVGLYSQPAVPGRTSSSASSSSLFARKQSKSSFSIASPKVARPEPALTPSKGEPSLALLGIDDFKLDEPSPAVAEVKQEEQKEPEREAEDEKADDSEFPEFDIVDKGVEGEEVEKDEPRQEVEDKKEAEEEEEEAASAAGGDEVVKEVVHDSAHTWRLNELEAITNQIKALELMHSDVPDAGAESPERQEPAAAAGFDADEEEVTREFLMLLEQGEDGGGGTGKPVARQQVLSPKSGAKPGSGDDATCYISDLGKGLGPIVQTRDGGYLAAMNPFDIPVGRKELPKLAMQLSKPFILRDQKLPGGGAEVFQRLCAGGSEALCAKLGALISMDDDVVGKTAEQIAFEGMASAIITARSKELVASSTAAQSVSLLRTMSMAMNAGRHDRVATGIWYTQEVPVTVDEILAFALQKIEAMAVEALKVQADMIDDQAPFEVSPEKTQAGHLLDTAAPPEEWESACAGADAVTLLVVVQLRDPLRQYEAVGAPSVVIIQATRAAGSEDDEPRFKVANLHLGGLRLKSPNRRNMWDGEKQRLTAMHWLVAYGLGKAGRKSRAAAAGKAGNEVLWSMSSRLRLETPIPAGIPAFSPGGKTTGIQSTG</sequence>
<feature type="compositionally biased region" description="Pro residues" evidence="1">
    <location>
        <begin position="10"/>
        <end position="20"/>
    </location>
</feature>
<feature type="region of interest" description="Disordered" evidence="1">
    <location>
        <begin position="514"/>
        <end position="535"/>
    </location>
</feature>
<dbReference type="AlphaFoldDB" id="A0A8T0WH23"/>
<reference evidence="3" key="1">
    <citation type="submission" date="2020-05" db="EMBL/GenBank/DDBJ databases">
        <title>WGS assembly of Panicum virgatum.</title>
        <authorList>
            <person name="Lovell J.T."/>
            <person name="Jenkins J."/>
            <person name="Shu S."/>
            <person name="Juenger T.E."/>
            <person name="Schmutz J."/>
        </authorList>
    </citation>
    <scope>NUCLEOTIDE SEQUENCE</scope>
    <source>
        <strain evidence="3">AP13</strain>
    </source>
</reference>
<feature type="compositionally biased region" description="Basic and acidic residues" evidence="1">
    <location>
        <begin position="451"/>
        <end position="463"/>
    </location>
</feature>
<feature type="region of interest" description="Disordered" evidence="1">
    <location>
        <begin position="406"/>
        <end position="479"/>
    </location>
</feature>
<evidence type="ECO:0000259" key="2">
    <source>
        <dbReference type="PROSITE" id="PS51840"/>
    </source>
</evidence>
<proteinExistence type="predicted"/>
<keyword evidence="4" id="KW-1185">Reference proteome</keyword>
<feature type="region of interest" description="Disordered" evidence="1">
    <location>
        <begin position="88"/>
        <end position="108"/>
    </location>
</feature>
<dbReference type="PROSITE" id="PS51840">
    <property type="entry name" value="C2_NT"/>
    <property type="match status" value="1"/>
</dbReference>
<comment type="caution">
    <text evidence="3">The sequence shown here is derived from an EMBL/GenBank/DDBJ whole genome shotgun (WGS) entry which is preliminary data.</text>
</comment>
<evidence type="ECO:0000313" key="4">
    <source>
        <dbReference type="Proteomes" id="UP000823388"/>
    </source>
</evidence>
<organism evidence="3 4">
    <name type="scientific">Panicum virgatum</name>
    <name type="common">Blackwell switchgrass</name>
    <dbReference type="NCBI Taxonomy" id="38727"/>
    <lineage>
        <taxon>Eukaryota</taxon>
        <taxon>Viridiplantae</taxon>
        <taxon>Streptophyta</taxon>
        <taxon>Embryophyta</taxon>
        <taxon>Tracheophyta</taxon>
        <taxon>Spermatophyta</taxon>
        <taxon>Magnoliopsida</taxon>
        <taxon>Liliopsida</taxon>
        <taxon>Poales</taxon>
        <taxon>Poaceae</taxon>
        <taxon>PACMAD clade</taxon>
        <taxon>Panicoideae</taxon>
        <taxon>Panicodae</taxon>
        <taxon>Paniceae</taxon>
        <taxon>Panicinae</taxon>
        <taxon>Panicum</taxon>
        <taxon>Panicum sect. Hiantes</taxon>
    </lineage>
</organism>
<feature type="domain" description="C2 NT-type" evidence="2">
    <location>
        <begin position="179"/>
        <end position="333"/>
    </location>
</feature>
<feature type="compositionally biased region" description="Basic and acidic residues" evidence="1">
    <location>
        <begin position="411"/>
        <end position="420"/>
    </location>
</feature>
<dbReference type="InterPro" id="IPR048972">
    <property type="entry name" value="PMI1_PMIR1-2_C"/>
</dbReference>
<protein>
    <recommendedName>
        <fullName evidence="2">C2 NT-type domain-containing protein</fullName>
    </recommendedName>
</protein>
<gene>
    <name evidence="3" type="ORF">PVAP13_2KG358900</name>
</gene>
<dbReference type="InterPro" id="IPR019448">
    <property type="entry name" value="NT-C2"/>
</dbReference>
<accession>A0A8T0WH23</accession>
<feature type="compositionally biased region" description="Acidic residues" evidence="1">
    <location>
        <begin position="421"/>
        <end position="437"/>
    </location>
</feature>
<dbReference type="EMBL" id="CM029039">
    <property type="protein sequence ID" value="KAG2645116.1"/>
    <property type="molecule type" value="Genomic_DNA"/>
</dbReference>
<name>A0A8T0WH23_PANVG</name>
<evidence type="ECO:0000256" key="1">
    <source>
        <dbReference type="SAM" id="MobiDB-lite"/>
    </source>
</evidence>